<dbReference type="FunFam" id="2.10.25.10:FF:000012">
    <property type="entry name" value="Delta-like protein"/>
    <property type="match status" value="1"/>
</dbReference>
<feature type="domain" description="Peptidase S1" evidence="19">
    <location>
        <begin position="239"/>
        <end position="476"/>
    </location>
</feature>
<sequence>MKSIQLQPSQRSLLPSSPSVGGRSQAAPPGSLEERSLFLELIPVKDVCENVRCGRGDCVVNLKRPPFYECKCTPPYYGPNCRSFPTSPCVRNPCKNGGSCVARDKRLSCACPNEFTGRFCQTGKEDCYIGNGESYRGAVSVTEGGMECLDWNSYFILSQGEDPFTMYSDFPGLGYNNDCRNPDNDDKPWCYYKKQGRLEWDFCKINKCSEGNLKLPVSTLFSQCGKVDLGTQPVRTGRIYGGTKSYPGAHPWQVSLQAKLRGSSFQFTHFCGGILLSSCWVLTAAHCINNENEYQVVLGGVHLEKQEQMDQTIPVIQTIVHENYRETPVALYNDIALLKLKITEAPYCAKETRFVRAACLPDQAFPAGKECVISGWGATENQRYSPQLLNARVFMISDRKCRSPEVYGSVLNNSMICAGTLRGGIDSCQVDLWCVSRTVHIISGVVSWGDDCGKKNKPGVYANIHAFTDWINRKMNWK</sequence>
<reference evidence="20" key="1">
    <citation type="submission" date="2025-08" db="UniProtKB">
        <authorList>
            <consortium name="Ensembl"/>
        </authorList>
    </citation>
    <scope>IDENTIFICATION</scope>
</reference>
<dbReference type="Pfam" id="PF00051">
    <property type="entry name" value="Kringle"/>
    <property type="match status" value="1"/>
</dbReference>
<dbReference type="STRING" id="56723.ENSLBEP00000006601"/>
<keyword evidence="11" id="KW-0325">Glycoprotein</keyword>
<evidence type="ECO:0000256" key="1">
    <source>
        <dbReference type="ARBA" id="ARBA00004613"/>
    </source>
</evidence>
<dbReference type="PANTHER" id="PTHR24264:SF40">
    <property type="entry name" value="HYALURONAN-BINDING PROTEIN 2"/>
    <property type="match status" value="1"/>
</dbReference>
<evidence type="ECO:0000256" key="11">
    <source>
        <dbReference type="ARBA" id="ARBA00023180"/>
    </source>
</evidence>
<dbReference type="PROSITE" id="PS50026">
    <property type="entry name" value="EGF_3"/>
    <property type="match status" value="2"/>
</dbReference>
<dbReference type="CDD" id="cd00108">
    <property type="entry name" value="KR"/>
    <property type="match status" value="1"/>
</dbReference>
<dbReference type="AlphaFoldDB" id="A0A3Q3EGG2"/>
<name>A0A3Q3EGG2_9LABR</name>
<keyword evidence="5" id="KW-0645">Protease</keyword>
<feature type="domain" description="EGF-like" evidence="17">
    <location>
        <begin position="85"/>
        <end position="121"/>
    </location>
</feature>
<keyword evidence="8" id="KW-0378">Hydrolase</keyword>
<dbReference type="FunFam" id="2.40.10.10:FF:000053">
    <property type="entry name" value="Neurotrypsin"/>
    <property type="match status" value="1"/>
</dbReference>
<feature type="disulfide bond" evidence="14">
    <location>
        <begin position="48"/>
        <end position="58"/>
    </location>
</feature>
<feature type="region of interest" description="Disordered" evidence="16">
    <location>
        <begin position="1"/>
        <end position="29"/>
    </location>
</feature>
<keyword evidence="10 14" id="KW-1015">Disulfide bond</keyword>
<dbReference type="InterPro" id="IPR001254">
    <property type="entry name" value="Trypsin_dom"/>
</dbReference>
<dbReference type="PRINTS" id="PR00722">
    <property type="entry name" value="CHYMOTRYPSIN"/>
</dbReference>
<evidence type="ECO:0000256" key="14">
    <source>
        <dbReference type="PROSITE-ProRule" id="PRU00076"/>
    </source>
</evidence>
<evidence type="ECO:0000259" key="17">
    <source>
        <dbReference type="PROSITE" id="PS50026"/>
    </source>
</evidence>
<accession>A0A3Q3EGG2</accession>
<dbReference type="Gene3D" id="2.40.10.10">
    <property type="entry name" value="Trypsin-like serine proteases"/>
    <property type="match status" value="1"/>
</dbReference>
<evidence type="ECO:0000256" key="15">
    <source>
        <dbReference type="PROSITE-ProRule" id="PRU00121"/>
    </source>
</evidence>
<evidence type="ECO:0000256" key="5">
    <source>
        <dbReference type="ARBA" id="ARBA00022670"/>
    </source>
</evidence>
<dbReference type="Gene3D" id="2.10.25.10">
    <property type="entry name" value="Laminin"/>
    <property type="match status" value="1"/>
</dbReference>
<dbReference type="GO" id="GO:0004252">
    <property type="term" value="F:serine-type endopeptidase activity"/>
    <property type="evidence" value="ECO:0007669"/>
    <property type="project" value="UniProtKB-EC"/>
</dbReference>
<dbReference type="CDD" id="cd00054">
    <property type="entry name" value="EGF_CA"/>
    <property type="match status" value="1"/>
</dbReference>
<evidence type="ECO:0000256" key="6">
    <source>
        <dbReference type="ARBA" id="ARBA00022729"/>
    </source>
</evidence>
<dbReference type="SUPFAM" id="SSF57440">
    <property type="entry name" value="Kringle-like"/>
    <property type="match status" value="1"/>
</dbReference>
<evidence type="ECO:0000259" key="18">
    <source>
        <dbReference type="PROSITE" id="PS50070"/>
    </source>
</evidence>
<dbReference type="Proteomes" id="UP000261660">
    <property type="component" value="Unplaced"/>
</dbReference>
<evidence type="ECO:0000256" key="4">
    <source>
        <dbReference type="ARBA" id="ARBA00022572"/>
    </source>
</evidence>
<dbReference type="InterPro" id="IPR043504">
    <property type="entry name" value="Peptidase_S1_PA_chymotrypsin"/>
</dbReference>
<dbReference type="PROSITE" id="PS00134">
    <property type="entry name" value="TRYPSIN_HIS"/>
    <property type="match status" value="1"/>
</dbReference>
<dbReference type="PROSITE" id="PS50070">
    <property type="entry name" value="KRINGLE_2"/>
    <property type="match status" value="1"/>
</dbReference>
<dbReference type="GO" id="GO:0006508">
    <property type="term" value="P:proteolysis"/>
    <property type="evidence" value="ECO:0007669"/>
    <property type="project" value="UniProtKB-KW"/>
</dbReference>
<feature type="domain" description="Kringle" evidence="18">
    <location>
        <begin position="126"/>
        <end position="208"/>
    </location>
</feature>
<dbReference type="GO" id="GO:0005615">
    <property type="term" value="C:extracellular space"/>
    <property type="evidence" value="ECO:0007669"/>
    <property type="project" value="TreeGrafter"/>
</dbReference>
<keyword evidence="6" id="KW-0732">Signal</keyword>
<evidence type="ECO:0000256" key="3">
    <source>
        <dbReference type="ARBA" id="ARBA00022536"/>
    </source>
</evidence>
<organism evidence="20 21">
    <name type="scientific">Labrus bergylta</name>
    <name type="common">ballan wrasse</name>
    <dbReference type="NCBI Taxonomy" id="56723"/>
    <lineage>
        <taxon>Eukaryota</taxon>
        <taxon>Metazoa</taxon>
        <taxon>Chordata</taxon>
        <taxon>Craniata</taxon>
        <taxon>Vertebrata</taxon>
        <taxon>Euteleostomi</taxon>
        <taxon>Actinopterygii</taxon>
        <taxon>Neopterygii</taxon>
        <taxon>Teleostei</taxon>
        <taxon>Neoteleostei</taxon>
        <taxon>Acanthomorphata</taxon>
        <taxon>Eupercaria</taxon>
        <taxon>Labriformes</taxon>
        <taxon>Labridae</taxon>
        <taxon>Labrus</taxon>
    </lineage>
</organism>
<dbReference type="CDD" id="cd00190">
    <property type="entry name" value="Tryp_SPc"/>
    <property type="match status" value="1"/>
</dbReference>
<comment type="subcellular location">
    <subcellularLocation>
        <location evidence="1">Secreted</location>
    </subcellularLocation>
</comment>
<dbReference type="InterPro" id="IPR038178">
    <property type="entry name" value="Kringle_sf"/>
</dbReference>
<dbReference type="FunFam" id="2.40.20.10:FF:000001">
    <property type="entry name" value="Urokinase-type plasminogen activator"/>
    <property type="match status" value="1"/>
</dbReference>
<keyword evidence="3 14" id="KW-0245">EGF-like domain</keyword>
<evidence type="ECO:0000256" key="9">
    <source>
        <dbReference type="ARBA" id="ARBA00022825"/>
    </source>
</evidence>
<dbReference type="PROSITE" id="PS00022">
    <property type="entry name" value="EGF_1"/>
    <property type="match status" value="2"/>
</dbReference>
<keyword evidence="7" id="KW-0677">Repeat</keyword>
<evidence type="ECO:0000256" key="10">
    <source>
        <dbReference type="ARBA" id="ARBA00023157"/>
    </source>
</evidence>
<keyword evidence="9" id="KW-0720">Serine protease</keyword>
<evidence type="ECO:0000256" key="2">
    <source>
        <dbReference type="ARBA" id="ARBA00022525"/>
    </source>
</evidence>
<dbReference type="SMART" id="SM00181">
    <property type="entry name" value="EGF"/>
    <property type="match status" value="2"/>
</dbReference>
<comment type="catalytic activity">
    <reaction evidence="12">
        <text>Preferential cleavage: Arg-|-Xaa, Lys-|-Xaa.</text>
        <dbReference type="EC" id="3.4.21.4"/>
    </reaction>
</comment>
<evidence type="ECO:0000256" key="7">
    <source>
        <dbReference type="ARBA" id="ARBA00022737"/>
    </source>
</evidence>
<dbReference type="GeneTree" id="ENSGT00940000167141"/>
<evidence type="ECO:0000256" key="8">
    <source>
        <dbReference type="ARBA" id="ARBA00022801"/>
    </source>
</evidence>
<feature type="disulfide bond" evidence="14">
    <location>
        <begin position="53"/>
        <end position="70"/>
    </location>
</feature>
<dbReference type="InParanoid" id="A0A3Q3EGG2"/>
<dbReference type="InterPro" id="IPR009003">
    <property type="entry name" value="Peptidase_S1_PA"/>
</dbReference>
<evidence type="ECO:0000259" key="19">
    <source>
        <dbReference type="PROSITE" id="PS50240"/>
    </source>
</evidence>
<evidence type="ECO:0000256" key="13">
    <source>
        <dbReference type="ARBA" id="ARBA00038868"/>
    </source>
</evidence>
<reference evidence="20" key="2">
    <citation type="submission" date="2025-09" db="UniProtKB">
        <authorList>
            <consortium name="Ensembl"/>
        </authorList>
    </citation>
    <scope>IDENTIFICATION</scope>
</reference>
<dbReference type="InterPro" id="IPR013806">
    <property type="entry name" value="Kringle-like"/>
</dbReference>
<dbReference type="SMART" id="SM00020">
    <property type="entry name" value="Tryp_SPc"/>
    <property type="match status" value="1"/>
</dbReference>
<dbReference type="Pfam" id="PF00008">
    <property type="entry name" value="EGF"/>
    <property type="match status" value="1"/>
</dbReference>
<dbReference type="PROSITE" id="PS01186">
    <property type="entry name" value="EGF_2"/>
    <property type="match status" value="1"/>
</dbReference>
<dbReference type="InterPro" id="IPR000001">
    <property type="entry name" value="Kringle"/>
</dbReference>
<dbReference type="PRINTS" id="PR00018">
    <property type="entry name" value="KRINGLE"/>
</dbReference>
<comment type="caution">
    <text evidence="14">Lacks conserved residue(s) required for the propagation of feature annotation.</text>
</comment>
<dbReference type="InterPro" id="IPR018114">
    <property type="entry name" value="TRYPSIN_HIS"/>
</dbReference>
<dbReference type="InterPro" id="IPR000742">
    <property type="entry name" value="EGF"/>
</dbReference>
<dbReference type="SMART" id="SM00130">
    <property type="entry name" value="KR"/>
    <property type="match status" value="1"/>
</dbReference>
<feature type="disulfide bond" evidence="14">
    <location>
        <begin position="111"/>
        <end position="120"/>
    </location>
</feature>
<keyword evidence="4 15" id="KW-0420">Kringle</keyword>
<dbReference type="Pfam" id="PF00089">
    <property type="entry name" value="Trypsin"/>
    <property type="match status" value="1"/>
</dbReference>
<dbReference type="SUPFAM" id="SSF50494">
    <property type="entry name" value="Trypsin-like serine proteases"/>
    <property type="match status" value="1"/>
</dbReference>
<evidence type="ECO:0000256" key="12">
    <source>
        <dbReference type="ARBA" id="ARBA00036320"/>
    </source>
</evidence>
<protein>
    <recommendedName>
        <fullName evidence="13">trypsin</fullName>
        <ecNumber evidence="13">3.4.21.4</ecNumber>
    </recommendedName>
</protein>
<keyword evidence="21" id="KW-1185">Reference proteome</keyword>
<dbReference type="PANTHER" id="PTHR24264">
    <property type="entry name" value="TRYPSIN-RELATED"/>
    <property type="match status" value="1"/>
</dbReference>
<dbReference type="PROSITE" id="PS50240">
    <property type="entry name" value="TRYPSIN_DOM"/>
    <property type="match status" value="1"/>
</dbReference>
<keyword evidence="2" id="KW-0964">Secreted</keyword>
<dbReference type="Ensembl" id="ENSLBET00000006938.1">
    <property type="protein sequence ID" value="ENSLBEP00000006601.1"/>
    <property type="gene ID" value="ENSLBEG00000005064.1"/>
</dbReference>
<dbReference type="Gene3D" id="2.40.20.10">
    <property type="entry name" value="Plasminogen Kringle 4"/>
    <property type="match status" value="1"/>
</dbReference>
<dbReference type="InterPro" id="IPR001314">
    <property type="entry name" value="Peptidase_S1A"/>
</dbReference>
<proteinExistence type="predicted"/>
<evidence type="ECO:0000313" key="21">
    <source>
        <dbReference type="Proteomes" id="UP000261660"/>
    </source>
</evidence>
<dbReference type="InterPro" id="IPR050127">
    <property type="entry name" value="Serine_Proteases_S1"/>
</dbReference>
<feature type="compositionally biased region" description="Low complexity" evidence="16">
    <location>
        <begin position="1"/>
        <end position="19"/>
    </location>
</feature>
<evidence type="ECO:0000256" key="16">
    <source>
        <dbReference type="SAM" id="MobiDB-lite"/>
    </source>
</evidence>
<dbReference type="EC" id="3.4.21.4" evidence="13"/>
<feature type="disulfide bond" evidence="14">
    <location>
        <begin position="72"/>
        <end position="81"/>
    </location>
</feature>
<evidence type="ECO:0000313" key="20">
    <source>
        <dbReference type="Ensembl" id="ENSLBEP00000006601.1"/>
    </source>
</evidence>
<feature type="domain" description="EGF-like" evidence="17">
    <location>
        <begin position="44"/>
        <end position="82"/>
    </location>
</feature>